<keyword evidence="1" id="KW-0175">Coiled coil</keyword>
<comment type="caution">
    <text evidence="4">The sequence shown here is derived from an EMBL/GenBank/DDBJ whole genome shotgun (WGS) entry which is preliminary data.</text>
</comment>
<dbReference type="AlphaFoldDB" id="A0A5N5N4W9"/>
<dbReference type="PANTHER" id="PTHR47510">
    <property type="entry name" value="REVERSE TRANSCRIPTASE DOMAIN-CONTAINING PROTEIN"/>
    <property type="match status" value="1"/>
</dbReference>
<dbReference type="PANTHER" id="PTHR47510:SF3">
    <property type="entry name" value="ENDO_EXONUCLEASE_PHOSPHATASE DOMAIN-CONTAINING PROTEIN"/>
    <property type="match status" value="1"/>
</dbReference>
<dbReference type="Gene3D" id="3.60.10.10">
    <property type="entry name" value="Endonuclease/exonuclease/phosphatase"/>
    <property type="match status" value="1"/>
</dbReference>
<sequence length="664" mass="74813">MGVADELCNELFRWIEQQEQCADHLMALATELEEMREVMTTGQLVGNTATVLGSATLVGTGIATLLTGGLAAPLLVAAAGITVGAGTATSLTLSLVEKWKSSKTMKNAEKTADQITQIQNNIERHQKKLQKECESQGFKESSSDDLQCEITARILRAMAKRSGRDLPLSRLRHILRSDGMYTHYRYPEFNPDIAFFCTVSSLLAFLGYSAVFLKTAATKGQKYYTPLFVTTTEGMAALSLKAVLKGTGQVTGGIFGLMFTVPDLINNCEELIKNKHQTEASTFLKTKANEIREAVKKLKKQLNELQEMLNQIPEMECHIDLAQEMFGSQIYTRGSICMEYKQTRKQDRKTQRFILLCTKDIGVTEYGSTGKDKSGDNKNKRQKKKATSTEDRYLNQQSKSAIQRKPAFQRKPPHKSKSKVKEFQFRLPKIMMSNVRSLPNKVEELKEMMEDVENFNFDLMFFTETWLNRNSPSISLEGYTSFRVDRDARLTQKSRGGGLIMLVNKDWATDVEVENIMITRDYELMVVSVIPHDHPEGAPPLTFIHVYIPPGPNITQAANEIAGFYYDVLEKYPGGPVFLLGDFNQCDITHLLDLEQYVTCPTRCNNTLDKCYGNVPEAYRSECSPPLGRSDHNVIHLIPKDKSDKSHPSKDEKCTHDNTKPRKQ</sequence>
<dbReference type="SUPFAM" id="SSF56219">
    <property type="entry name" value="DNase I-like"/>
    <property type="match status" value="1"/>
</dbReference>
<accession>A0A5N5N4W9</accession>
<keyword evidence="5" id="KW-1185">Reference proteome</keyword>
<dbReference type="EMBL" id="VFJC01000011">
    <property type="protein sequence ID" value="KAB5562427.1"/>
    <property type="molecule type" value="Genomic_DNA"/>
</dbReference>
<keyword evidence="3" id="KW-0472">Membrane</keyword>
<dbReference type="Proteomes" id="UP000327468">
    <property type="component" value="Chromosome 10"/>
</dbReference>
<evidence type="ECO:0000256" key="1">
    <source>
        <dbReference type="SAM" id="Coils"/>
    </source>
</evidence>
<feature type="compositionally biased region" description="Basic and acidic residues" evidence="2">
    <location>
        <begin position="370"/>
        <end position="379"/>
    </location>
</feature>
<dbReference type="InterPro" id="IPR036691">
    <property type="entry name" value="Endo/exonu/phosph_ase_sf"/>
</dbReference>
<organism evidence="4 5">
    <name type="scientific">Pangasianodon hypophthalmus</name>
    <name type="common">Striped catfish</name>
    <name type="synonym">Helicophagus hypophthalmus</name>
    <dbReference type="NCBI Taxonomy" id="310915"/>
    <lineage>
        <taxon>Eukaryota</taxon>
        <taxon>Metazoa</taxon>
        <taxon>Chordata</taxon>
        <taxon>Craniata</taxon>
        <taxon>Vertebrata</taxon>
        <taxon>Euteleostomi</taxon>
        <taxon>Actinopterygii</taxon>
        <taxon>Neopterygii</taxon>
        <taxon>Teleostei</taxon>
        <taxon>Ostariophysi</taxon>
        <taxon>Siluriformes</taxon>
        <taxon>Pangasiidae</taxon>
        <taxon>Pangasianodon</taxon>
    </lineage>
</organism>
<evidence type="ECO:0000256" key="2">
    <source>
        <dbReference type="SAM" id="MobiDB-lite"/>
    </source>
</evidence>
<gene>
    <name evidence="4" type="ORF">PHYPO_G00017660</name>
</gene>
<feature type="coiled-coil region" evidence="1">
    <location>
        <begin position="108"/>
        <end position="135"/>
    </location>
</feature>
<feature type="transmembrane region" description="Helical" evidence="3">
    <location>
        <begin position="44"/>
        <end position="66"/>
    </location>
</feature>
<reference evidence="4 5" key="1">
    <citation type="submission" date="2019-06" db="EMBL/GenBank/DDBJ databases">
        <title>A chromosome-scale genome assembly of the striped catfish, Pangasianodon hypophthalmus.</title>
        <authorList>
            <person name="Wen M."/>
            <person name="Zahm M."/>
            <person name="Roques C."/>
            <person name="Cabau C."/>
            <person name="Klopp C."/>
            <person name="Donnadieu C."/>
            <person name="Jouanno E."/>
            <person name="Avarre J.-C."/>
            <person name="Campet M."/>
            <person name="Ha T.T.T."/>
            <person name="Dugue R."/>
            <person name="Lampietro C."/>
            <person name="Louis A."/>
            <person name="Herpin A."/>
            <person name="Echchiki A."/>
            <person name="Berthelot C."/>
            <person name="Parey E."/>
            <person name="Roest-Crollius H."/>
            <person name="Braasch I."/>
            <person name="Postlethwait J."/>
            <person name="Bobe J."/>
            <person name="Montfort J."/>
            <person name="Bouchez O."/>
            <person name="Begum T."/>
            <person name="Schartl M."/>
            <person name="Guiguen Y."/>
        </authorList>
    </citation>
    <scope>NUCLEOTIDE SEQUENCE [LARGE SCALE GENOMIC DNA]</scope>
    <source>
        <strain evidence="4 5">Indonesia</strain>
        <tissue evidence="4">Blood</tissue>
    </source>
</reference>
<keyword evidence="3" id="KW-1133">Transmembrane helix</keyword>
<name>A0A5N5N4W9_PANHP</name>
<evidence type="ECO:0000313" key="4">
    <source>
        <dbReference type="EMBL" id="KAB5562427.1"/>
    </source>
</evidence>
<proteinExistence type="predicted"/>
<feature type="transmembrane region" description="Helical" evidence="3">
    <location>
        <begin position="193"/>
        <end position="213"/>
    </location>
</feature>
<feature type="transmembrane region" description="Helical" evidence="3">
    <location>
        <begin position="72"/>
        <end position="96"/>
    </location>
</feature>
<keyword evidence="3" id="KW-0812">Transmembrane</keyword>
<evidence type="ECO:0000313" key="5">
    <source>
        <dbReference type="Proteomes" id="UP000327468"/>
    </source>
</evidence>
<evidence type="ECO:0000256" key="3">
    <source>
        <dbReference type="SAM" id="Phobius"/>
    </source>
</evidence>
<protein>
    <recommendedName>
        <fullName evidence="6">Endonuclease/exonuclease/phosphatase domain-containing protein</fullName>
    </recommendedName>
</protein>
<feature type="region of interest" description="Disordered" evidence="2">
    <location>
        <begin position="637"/>
        <end position="664"/>
    </location>
</feature>
<dbReference type="OrthoDB" id="10037236at2759"/>
<evidence type="ECO:0008006" key="6">
    <source>
        <dbReference type="Google" id="ProtNLM"/>
    </source>
</evidence>
<feature type="coiled-coil region" evidence="1">
    <location>
        <begin position="281"/>
        <end position="318"/>
    </location>
</feature>
<feature type="compositionally biased region" description="Basic residues" evidence="2">
    <location>
        <begin position="407"/>
        <end position="418"/>
    </location>
</feature>
<feature type="region of interest" description="Disordered" evidence="2">
    <location>
        <begin position="367"/>
        <end position="419"/>
    </location>
</feature>